<evidence type="ECO:0000256" key="1">
    <source>
        <dbReference type="SAM" id="MobiDB-lite"/>
    </source>
</evidence>
<name>A0A9Q8WMX0_9PEZI</name>
<evidence type="ECO:0000313" key="2">
    <source>
        <dbReference type="EMBL" id="UQC88717.1"/>
    </source>
</evidence>
<feature type="compositionally biased region" description="Polar residues" evidence="1">
    <location>
        <begin position="91"/>
        <end position="107"/>
    </location>
</feature>
<dbReference type="Proteomes" id="UP000830671">
    <property type="component" value="Chromosome 7"/>
</dbReference>
<dbReference type="RefSeq" id="XP_049150319.1">
    <property type="nucleotide sequence ID" value="XM_049293173.1"/>
</dbReference>
<accession>A0A9Q8WMX0</accession>
<keyword evidence="3" id="KW-1185">Reference proteome</keyword>
<feature type="region of interest" description="Disordered" evidence="1">
    <location>
        <begin position="88"/>
        <end position="108"/>
    </location>
</feature>
<evidence type="ECO:0000313" key="3">
    <source>
        <dbReference type="Proteomes" id="UP000830671"/>
    </source>
</evidence>
<reference evidence="2" key="1">
    <citation type="journal article" date="2021" name="Mol. Plant Microbe Interact.">
        <title>Complete Genome Sequence of the Plant-Pathogenic Fungus Colletotrichum lupini.</title>
        <authorList>
            <person name="Baroncelli R."/>
            <person name="Pensec F."/>
            <person name="Da Lio D."/>
            <person name="Boufleur T."/>
            <person name="Vicente I."/>
            <person name="Sarrocco S."/>
            <person name="Picot A."/>
            <person name="Baraldi E."/>
            <person name="Sukno S."/>
            <person name="Thon M."/>
            <person name="Le Floch G."/>
        </authorList>
    </citation>
    <scope>NUCLEOTIDE SEQUENCE</scope>
    <source>
        <strain evidence="2">IMI 504893</strain>
    </source>
</reference>
<dbReference type="AlphaFoldDB" id="A0A9Q8WMX0"/>
<sequence length="178" mass="20105">MPSARPLSEGSAQTAAFKIPLVEVSRSSKLSRSLYASKVQILRSGTKKYSKHSDRQFPRQHFYSLLHRNGSYREVSNFIAFLRNNTRSDDPSQPANAVLEDSQSFSPGSRHANKWVYGSDVSAWLWKYETELKFTMTDEKGFRAILLAIPFSHFLTVTIQRPVIPVRSGSSINGAKFC</sequence>
<gene>
    <name evidence="2" type="ORF">CLUP02_14242</name>
</gene>
<proteinExistence type="predicted"/>
<organism evidence="2 3">
    <name type="scientific">Colletotrichum lupini</name>
    <dbReference type="NCBI Taxonomy" id="145971"/>
    <lineage>
        <taxon>Eukaryota</taxon>
        <taxon>Fungi</taxon>
        <taxon>Dikarya</taxon>
        <taxon>Ascomycota</taxon>
        <taxon>Pezizomycotina</taxon>
        <taxon>Sordariomycetes</taxon>
        <taxon>Hypocreomycetidae</taxon>
        <taxon>Glomerellales</taxon>
        <taxon>Glomerellaceae</taxon>
        <taxon>Colletotrichum</taxon>
        <taxon>Colletotrichum acutatum species complex</taxon>
    </lineage>
</organism>
<protein>
    <submittedName>
        <fullName evidence="2">Uncharacterized protein</fullName>
    </submittedName>
</protein>
<dbReference type="EMBL" id="CP019479">
    <property type="protein sequence ID" value="UQC88717.1"/>
    <property type="molecule type" value="Genomic_DNA"/>
</dbReference>
<dbReference type="KEGG" id="clup:CLUP02_14242"/>
<dbReference type="GeneID" id="73348183"/>